<evidence type="ECO:0000256" key="8">
    <source>
        <dbReference type="ARBA" id="ARBA00023055"/>
    </source>
</evidence>
<keyword evidence="4 10" id="KW-0813">Transport</keyword>
<dbReference type="GO" id="GO:0034497">
    <property type="term" value="P:protein localization to phagophore assembly site"/>
    <property type="evidence" value="ECO:0007669"/>
    <property type="project" value="TreeGrafter"/>
</dbReference>
<keyword evidence="6 10" id="KW-1133">Transmembrane helix</keyword>
<organism evidence="13">
    <name type="scientific">Aplanochytrium stocchinoi</name>
    <dbReference type="NCBI Taxonomy" id="215587"/>
    <lineage>
        <taxon>Eukaryota</taxon>
        <taxon>Sar</taxon>
        <taxon>Stramenopiles</taxon>
        <taxon>Bigyra</taxon>
        <taxon>Labyrinthulomycetes</taxon>
        <taxon>Thraustochytrida</taxon>
        <taxon>Thraustochytriidae</taxon>
        <taxon>Aplanochytrium</taxon>
    </lineage>
</organism>
<name>A0A6S8BVW5_9STRA</name>
<evidence type="ECO:0000256" key="9">
    <source>
        <dbReference type="ARBA" id="ARBA00023136"/>
    </source>
</evidence>
<dbReference type="GO" id="GO:0034727">
    <property type="term" value="P:piecemeal microautophagy of the nucleus"/>
    <property type="evidence" value="ECO:0007669"/>
    <property type="project" value="TreeGrafter"/>
</dbReference>
<comment type="function">
    <text evidence="10">Phospholipid scramblase involved in autophagy. Cycles between the preautophagosomal structure/phagophore assembly site (PAS) and the cytoplasmic vesicle pool and supplies membrane for the growing autophagosome. Lipid scramblase activity plays a key role in preautophagosomal structure/phagophore assembly by distributing the phospholipids that arrive through ATG2 from the cytoplasmic to the luminal leaflet of the bilayer, thereby driving autophagosomal membrane expansion.</text>
</comment>
<dbReference type="InterPro" id="IPR007241">
    <property type="entry name" value="Autophagy-rel_prot_9"/>
</dbReference>
<gene>
    <name evidence="12" type="ORF">ASTO00021_LOCUS7139</name>
    <name evidence="13" type="ORF">ASTO00021_LOCUS7140</name>
</gene>
<evidence type="ECO:0000256" key="11">
    <source>
        <dbReference type="SAM" id="MobiDB-lite"/>
    </source>
</evidence>
<keyword evidence="5 10" id="KW-0812">Transmembrane</keyword>
<accession>A0A6S8BVW5</accession>
<keyword evidence="8 10" id="KW-0445">Lipid transport</keyword>
<evidence type="ECO:0000256" key="3">
    <source>
        <dbReference type="ARBA" id="ARBA00018074"/>
    </source>
</evidence>
<evidence type="ECO:0000256" key="1">
    <source>
        <dbReference type="ARBA" id="ARBA00004511"/>
    </source>
</evidence>
<reference evidence="13" key="1">
    <citation type="submission" date="2021-01" db="EMBL/GenBank/DDBJ databases">
        <authorList>
            <person name="Corre E."/>
            <person name="Pelletier E."/>
            <person name="Niang G."/>
            <person name="Scheremetjew M."/>
            <person name="Finn R."/>
            <person name="Kale V."/>
            <person name="Holt S."/>
            <person name="Cochrane G."/>
            <person name="Meng A."/>
            <person name="Brown T."/>
            <person name="Cohen L."/>
        </authorList>
    </citation>
    <scope>NUCLEOTIDE SEQUENCE</scope>
    <source>
        <strain evidence="13">GSBS06</strain>
    </source>
</reference>
<dbReference type="GO" id="GO:0061709">
    <property type="term" value="P:reticulophagy"/>
    <property type="evidence" value="ECO:0007669"/>
    <property type="project" value="TreeGrafter"/>
</dbReference>
<proteinExistence type="inferred from homology"/>
<feature type="transmembrane region" description="Helical" evidence="10">
    <location>
        <begin position="438"/>
        <end position="462"/>
    </location>
</feature>
<keyword evidence="7 10" id="KW-0072">Autophagy</keyword>
<evidence type="ECO:0000256" key="4">
    <source>
        <dbReference type="ARBA" id="ARBA00022448"/>
    </source>
</evidence>
<feature type="region of interest" description="Disordered" evidence="11">
    <location>
        <begin position="26"/>
        <end position="55"/>
    </location>
</feature>
<keyword evidence="9 10" id="KW-0472">Membrane</keyword>
<feature type="transmembrane region" description="Helical" evidence="10">
    <location>
        <begin position="199"/>
        <end position="225"/>
    </location>
</feature>
<sequence>MLGDAIIVGDNEDGTNAKSLSRLTEGLAPLNTESRGQDIDKTQSPKGSTSMETVKREKYGISSAPYATDDTSEGDNDNHAYRQISNNYEPMEMESESDIGGLLDTLNSYDIGEADYGFFPVTNLDEFFEKLYAYYKDGGFACILAERLTSVTTLGFTVLFSTFLLGCLNWGRLLECHGEDSCKDFNYYLVRYNDHSRSFAMFVVLYFLFLSTYWLWAVISLFPALKASWEMRQFYFKQLNITTRDLQTMKWSTVIERLVELQDTGRYRIQINGDTLNAKNIAQRIMRKENYMIAMVNHEILPIGSEFYGNSWFLGKILEKMIEICILDQLFNDRFILKREFVNQPHRLRRRFRLFGIVSFLLLPFSLGFMFIYFFLKYAQEFHLKQNYLGPRGWSPHSLWQFREFNELEHFFERRTRASMKHADAYIKQFPTPIPTTIASGISFISGSFLGVLLLFTLLDEAIVFHIKFLGRDLVWYVAILTGILAVARTLVPPVEDTVFNPSAAMRRLVAYTHHLPGKWRNKAHTYDCRDEFSQLFQYKVVLLLREITCILSTPYILFFVLPHEADRIIEFVSSHTAFVKGVGDVCIFSELDIQTHGDPLYGGMNLKGFQAKDGKLEKSWLNFNTNYNIHNNPTRNSGEDVDGGSEAKDETSNLHKRLVEFQQQKVGSSNADAISVPNMNMVSALNMTNSITDADIANFMHSDLPSGSISSDKGMFESNHAAAIPLDKIEFENQENYFYWLEEYRDSREKELP</sequence>
<dbReference type="GO" id="GO:0005776">
    <property type="term" value="C:autophagosome"/>
    <property type="evidence" value="ECO:0007669"/>
    <property type="project" value="TreeGrafter"/>
</dbReference>
<feature type="transmembrane region" description="Helical" evidence="10">
    <location>
        <begin position="354"/>
        <end position="376"/>
    </location>
</feature>
<dbReference type="GO" id="GO:0000422">
    <property type="term" value="P:autophagy of mitochondrion"/>
    <property type="evidence" value="ECO:0007669"/>
    <property type="project" value="TreeGrafter"/>
</dbReference>
<dbReference type="PANTHER" id="PTHR13038">
    <property type="entry name" value="APG9 AUTOPHAGY 9"/>
    <property type="match status" value="1"/>
</dbReference>
<comment type="subcellular location">
    <subcellularLocation>
        <location evidence="1 10">Preautophagosomal structure membrane</location>
        <topology evidence="1 10">Multi-pass membrane protein</topology>
    </subcellularLocation>
</comment>
<dbReference type="PANTHER" id="PTHR13038:SF10">
    <property type="entry name" value="AUTOPHAGY-RELATED PROTEIN 9"/>
    <property type="match status" value="1"/>
</dbReference>
<comment type="similarity">
    <text evidence="2 10">Belongs to the ATG9 family.</text>
</comment>
<dbReference type="EMBL" id="HBIN01009581">
    <property type="protein sequence ID" value="CAE0436893.1"/>
    <property type="molecule type" value="Transcribed_RNA"/>
</dbReference>
<comment type="caution">
    <text evidence="10">Lacks conserved residue(s) required for the propagation of feature annotation.</text>
</comment>
<dbReference type="GO" id="GO:0034045">
    <property type="term" value="C:phagophore assembly site membrane"/>
    <property type="evidence" value="ECO:0007669"/>
    <property type="project" value="UniProtKB-SubCell"/>
</dbReference>
<dbReference type="EMBL" id="HBIN01009580">
    <property type="protein sequence ID" value="CAE0436892.1"/>
    <property type="molecule type" value="Transcribed_RNA"/>
</dbReference>
<evidence type="ECO:0000256" key="7">
    <source>
        <dbReference type="ARBA" id="ARBA00023006"/>
    </source>
</evidence>
<protein>
    <recommendedName>
        <fullName evidence="3 10">Autophagy-related protein 9</fullName>
    </recommendedName>
</protein>
<evidence type="ECO:0000256" key="5">
    <source>
        <dbReference type="ARBA" id="ARBA00022692"/>
    </source>
</evidence>
<dbReference type="Pfam" id="PF04109">
    <property type="entry name" value="ATG9"/>
    <property type="match status" value="1"/>
</dbReference>
<dbReference type="AlphaFoldDB" id="A0A6S8BVW5"/>
<dbReference type="GO" id="GO:0006869">
    <property type="term" value="P:lipid transport"/>
    <property type="evidence" value="ECO:0007669"/>
    <property type="project" value="UniProtKB-KW"/>
</dbReference>
<feature type="transmembrane region" description="Helical" evidence="10">
    <location>
        <begin position="474"/>
        <end position="492"/>
    </location>
</feature>
<evidence type="ECO:0000256" key="6">
    <source>
        <dbReference type="ARBA" id="ARBA00022989"/>
    </source>
</evidence>
<evidence type="ECO:0000313" key="12">
    <source>
        <dbReference type="EMBL" id="CAE0436892.1"/>
    </source>
</evidence>
<evidence type="ECO:0000313" key="13">
    <source>
        <dbReference type="EMBL" id="CAE0436893.1"/>
    </source>
</evidence>
<evidence type="ECO:0000256" key="2">
    <source>
        <dbReference type="ARBA" id="ARBA00006185"/>
    </source>
</evidence>
<evidence type="ECO:0000256" key="10">
    <source>
        <dbReference type="RuleBase" id="RU364027"/>
    </source>
</evidence>